<name>A0A6V8N052_9BACT</name>
<accession>A0A6V8N052</accession>
<evidence type="ECO:0000313" key="1">
    <source>
        <dbReference type="EMBL" id="GFO65868.1"/>
    </source>
</evidence>
<comment type="caution">
    <text evidence="1">The sequence shown here is derived from an EMBL/GenBank/DDBJ whole genome shotgun (WGS) entry which is preliminary data.</text>
</comment>
<reference evidence="2" key="1">
    <citation type="submission" date="2020-06" db="EMBL/GenBank/DDBJ databases">
        <title>Draft genomic sequecing of Geomonas sp. Red736.</title>
        <authorList>
            <person name="Itoh H."/>
            <person name="Xu Z.X."/>
            <person name="Ushijima N."/>
            <person name="Masuda Y."/>
            <person name="Shiratori Y."/>
            <person name="Senoo K."/>
        </authorList>
    </citation>
    <scope>NUCLEOTIDE SEQUENCE [LARGE SCALE GENOMIC DNA]</scope>
    <source>
        <strain evidence="2">Red736</strain>
    </source>
</reference>
<dbReference type="Proteomes" id="UP000568888">
    <property type="component" value="Unassembled WGS sequence"/>
</dbReference>
<protein>
    <submittedName>
        <fullName evidence="1">Uncharacterized protein</fullName>
    </submittedName>
</protein>
<sequence>MTHDAAGEDDAKDHRPVLTDQHRNIVIYFAGVEVWADLTDPTSVHFFRNVL</sequence>
<evidence type="ECO:0000313" key="2">
    <source>
        <dbReference type="Proteomes" id="UP000568888"/>
    </source>
</evidence>
<dbReference type="EMBL" id="BLXY01000013">
    <property type="protein sequence ID" value="GFO65868.1"/>
    <property type="molecule type" value="Genomic_DNA"/>
</dbReference>
<gene>
    <name evidence="1" type="ORF">GMPD_37870</name>
</gene>
<proteinExistence type="predicted"/>
<organism evidence="1 2">
    <name type="scientific">Geomonas paludis</name>
    <dbReference type="NCBI Taxonomy" id="2740185"/>
    <lineage>
        <taxon>Bacteria</taxon>
        <taxon>Pseudomonadati</taxon>
        <taxon>Thermodesulfobacteriota</taxon>
        <taxon>Desulfuromonadia</taxon>
        <taxon>Geobacterales</taxon>
        <taxon>Geobacteraceae</taxon>
        <taxon>Geomonas</taxon>
    </lineage>
</organism>
<dbReference type="AlphaFoldDB" id="A0A6V8N052"/>